<name>A0ABN1VZW4_9PSEU</name>
<accession>A0ABN1VZW4</accession>
<organism evidence="2 3">
    <name type="scientific">Prauserella halophila</name>
    <dbReference type="NCBI Taxonomy" id="185641"/>
    <lineage>
        <taxon>Bacteria</taxon>
        <taxon>Bacillati</taxon>
        <taxon>Actinomycetota</taxon>
        <taxon>Actinomycetes</taxon>
        <taxon>Pseudonocardiales</taxon>
        <taxon>Pseudonocardiaceae</taxon>
        <taxon>Prauserella</taxon>
    </lineage>
</organism>
<protein>
    <submittedName>
        <fullName evidence="2">Uncharacterized protein</fullName>
    </submittedName>
</protein>
<comment type="caution">
    <text evidence="2">The sequence shown here is derived from an EMBL/GenBank/DDBJ whole genome shotgun (WGS) entry which is preliminary data.</text>
</comment>
<feature type="region of interest" description="Disordered" evidence="1">
    <location>
        <begin position="1"/>
        <end position="115"/>
    </location>
</feature>
<reference evidence="2 3" key="1">
    <citation type="journal article" date="2019" name="Int. J. Syst. Evol. Microbiol.">
        <title>The Global Catalogue of Microorganisms (GCM) 10K type strain sequencing project: providing services to taxonomists for standard genome sequencing and annotation.</title>
        <authorList>
            <consortium name="The Broad Institute Genomics Platform"/>
            <consortium name="The Broad Institute Genome Sequencing Center for Infectious Disease"/>
            <person name="Wu L."/>
            <person name="Ma J."/>
        </authorList>
    </citation>
    <scope>NUCLEOTIDE SEQUENCE [LARGE SCALE GENOMIC DNA]</scope>
    <source>
        <strain evidence="2 3">JCM 13023</strain>
    </source>
</reference>
<dbReference type="Proteomes" id="UP001500653">
    <property type="component" value="Unassembled WGS sequence"/>
</dbReference>
<proteinExistence type="predicted"/>
<dbReference type="EMBL" id="BAAALN010000003">
    <property type="protein sequence ID" value="GAA1228141.1"/>
    <property type="molecule type" value="Genomic_DNA"/>
</dbReference>
<keyword evidence="3" id="KW-1185">Reference proteome</keyword>
<sequence length="115" mass="11710">MDPTVAELLGADGDRPRLRGRHPAAGQPDAGERTVGGVVRGEHPGTRVRAEPDGAGSIGAGSISTGSGRGHAPTLGSLPGAPDPSWLPREATGVARRVRSRRLPQVSAPRSNTSP</sequence>
<gene>
    <name evidence="2" type="ORF">GCM10009676_08070</name>
</gene>
<evidence type="ECO:0000256" key="1">
    <source>
        <dbReference type="SAM" id="MobiDB-lite"/>
    </source>
</evidence>
<feature type="compositionally biased region" description="Basic and acidic residues" evidence="1">
    <location>
        <begin position="40"/>
        <end position="52"/>
    </location>
</feature>
<evidence type="ECO:0000313" key="3">
    <source>
        <dbReference type="Proteomes" id="UP001500653"/>
    </source>
</evidence>
<evidence type="ECO:0000313" key="2">
    <source>
        <dbReference type="EMBL" id="GAA1228141.1"/>
    </source>
</evidence>